<keyword evidence="2" id="KW-1185">Reference proteome</keyword>
<sequence length="235" mass="26920">MSFGYGVLDFVNLSKFVWDVIQNTRSALGAHNELTREVTSLHIVLQALEQEVSKPESLLNRRENKDADRREQLAVLAGDCRRVIRSLSHILKKYDAVPDAKGSARRLKQRVQFGNTEMKNMNEIRKRIGAIISRITFFINIITLGSQGRVEQLMNSHRSENPEIKELVFKIDLLLAGQQDKTREESISTYADDDKLFGREFRRQFVEAGYPSSKFKKNRAFIKDYIKAVGDSGVL</sequence>
<name>A0A2J6PN63_9HELO</name>
<evidence type="ECO:0000313" key="1">
    <source>
        <dbReference type="EMBL" id="PMD15481.1"/>
    </source>
</evidence>
<proteinExistence type="predicted"/>
<protein>
    <recommendedName>
        <fullName evidence="3">NACHT-NTPase and P-loop NTPases N-terminal domain-containing protein</fullName>
    </recommendedName>
</protein>
<reference evidence="1 2" key="1">
    <citation type="submission" date="2016-05" db="EMBL/GenBank/DDBJ databases">
        <title>A degradative enzymes factory behind the ericoid mycorrhizal symbiosis.</title>
        <authorList>
            <consortium name="DOE Joint Genome Institute"/>
            <person name="Martino E."/>
            <person name="Morin E."/>
            <person name="Grelet G."/>
            <person name="Kuo A."/>
            <person name="Kohler A."/>
            <person name="Daghino S."/>
            <person name="Barry K."/>
            <person name="Choi C."/>
            <person name="Cichocki N."/>
            <person name="Clum A."/>
            <person name="Copeland A."/>
            <person name="Hainaut M."/>
            <person name="Haridas S."/>
            <person name="Labutti K."/>
            <person name="Lindquist E."/>
            <person name="Lipzen A."/>
            <person name="Khouja H.-R."/>
            <person name="Murat C."/>
            <person name="Ohm R."/>
            <person name="Olson A."/>
            <person name="Spatafora J."/>
            <person name="Veneault-Fourrey C."/>
            <person name="Henrissat B."/>
            <person name="Grigoriev I."/>
            <person name="Martin F."/>
            <person name="Perotto S."/>
        </authorList>
    </citation>
    <scope>NUCLEOTIDE SEQUENCE [LARGE SCALE GENOMIC DNA]</scope>
    <source>
        <strain evidence="1 2">UAMH 7357</strain>
    </source>
</reference>
<feature type="non-terminal residue" evidence="1">
    <location>
        <position position="235"/>
    </location>
</feature>
<organism evidence="1 2">
    <name type="scientific">Hyaloscypha hepaticicola</name>
    <dbReference type="NCBI Taxonomy" id="2082293"/>
    <lineage>
        <taxon>Eukaryota</taxon>
        <taxon>Fungi</taxon>
        <taxon>Dikarya</taxon>
        <taxon>Ascomycota</taxon>
        <taxon>Pezizomycotina</taxon>
        <taxon>Leotiomycetes</taxon>
        <taxon>Helotiales</taxon>
        <taxon>Hyaloscyphaceae</taxon>
        <taxon>Hyaloscypha</taxon>
    </lineage>
</organism>
<dbReference type="AlphaFoldDB" id="A0A2J6PN63"/>
<dbReference type="OrthoDB" id="7464126at2759"/>
<dbReference type="EMBL" id="KZ613513">
    <property type="protein sequence ID" value="PMD15481.1"/>
    <property type="molecule type" value="Genomic_DNA"/>
</dbReference>
<evidence type="ECO:0000313" key="2">
    <source>
        <dbReference type="Proteomes" id="UP000235672"/>
    </source>
</evidence>
<dbReference type="Proteomes" id="UP000235672">
    <property type="component" value="Unassembled WGS sequence"/>
</dbReference>
<evidence type="ECO:0008006" key="3">
    <source>
        <dbReference type="Google" id="ProtNLM"/>
    </source>
</evidence>
<gene>
    <name evidence="1" type="ORF">NA56DRAFT_558777</name>
</gene>
<accession>A0A2J6PN63</accession>
<dbReference type="STRING" id="1745343.A0A2J6PN63"/>